<dbReference type="EMBL" id="CAUOFW020004613">
    <property type="protein sequence ID" value="CAK9166426.1"/>
    <property type="molecule type" value="Genomic_DNA"/>
</dbReference>
<evidence type="ECO:0000313" key="2">
    <source>
        <dbReference type="Proteomes" id="UP001642360"/>
    </source>
</evidence>
<sequence length="97" mass="10517">MSAALGMEKISVGVFVNAIMPDTTHGSSYVLEQCSAYGDPSMTSLVVRPKFISSTLYHLSSIEDDTLGTLMVRPGSVTIYRRPIEGGQVHRERAQIG</sequence>
<reference evidence="1 2" key="1">
    <citation type="submission" date="2024-02" db="EMBL/GenBank/DDBJ databases">
        <authorList>
            <person name="Vignale AGUSTIN F."/>
            <person name="Sosa J E."/>
            <person name="Modenutti C."/>
        </authorList>
    </citation>
    <scope>NUCLEOTIDE SEQUENCE [LARGE SCALE GENOMIC DNA]</scope>
</reference>
<dbReference type="Proteomes" id="UP001642360">
    <property type="component" value="Unassembled WGS sequence"/>
</dbReference>
<proteinExistence type="predicted"/>
<dbReference type="AlphaFoldDB" id="A0ABC8TEW5"/>
<accession>A0ABC8TEW5</accession>
<name>A0ABC8TEW5_9AQUA</name>
<evidence type="ECO:0000313" key="1">
    <source>
        <dbReference type="EMBL" id="CAK9166426.1"/>
    </source>
</evidence>
<keyword evidence="2" id="KW-1185">Reference proteome</keyword>
<gene>
    <name evidence="1" type="ORF">ILEXP_LOCUS35650</name>
</gene>
<protein>
    <submittedName>
        <fullName evidence="1">Uncharacterized protein</fullName>
    </submittedName>
</protein>
<comment type="caution">
    <text evidence="1">The sequence shown here is derived from an EMBL/GenBank/DDBJ whole genome shotgun (WGS) entry which is preliminary data.</text>
</comment>
<organism evidence="1 2">
    <name type="scientific">Ilex paraguariensis</name>
    <name type="common">yerba mate</name>
    <dbReference type="NCBI Taxonomy" id="185542"/>
    <lineage>
        <taxon>Eukaryota</taxon>
        <taxon>Viridiplantae</taxon>
        <taxon>Streptophyta</taxon>
        <taxon>Embryophyta</taxon>
        <taxon>Tracheophyta</taxon>
        <taxon>Spermatophyta</taxon>
        <taxon>Magnoliopsida</taxon>
        <taxon>eudicotyledons</taxon>
        <taxon>Gunneridae</taxon>
        <taxon>Pentapetalae</taxon>
        <taxon>asterids</taxon>
        <taxon>campanulids</taxon>
        <taxon>Aquifoliales</taxon>
        <taxon>Aquifoliaceae</taxon>
        <taxon>Ilex</taxon>
    </lineage>
</organism>